<keyword evidence="4" id="KW-1185">Reference proteome</keyword>
<keyword evidence="1" id="KW-0175">Coiled coil</keyword>
<evidence type="ECO:0000256" key="2">
    <source>
        <dbReference type="SAM" id="MobiDB-lite"/>
    </source>
</evidence>
<dbReference type="PANTHER" id="PTHR38681">
    <property type="entry name" value="RETROVIRUS-RELATED POL POLYPROTEIN FROM TRANSPOSON 412-LIKE PROTEIN-RELATED"/>
    <property type="match status" value="1"/>
</dbReference>
<organism evidence="3 4">
    <name type="scientific">Argiope bruennichi</name>
    <name type="common">Wasp spider</name>
    <name type="synonym">Aranea bruennichi</name>
    <dbReference type="NCBI Taxonomy" id="94029"/>
    <lineage>
        <taxon>Eukaryota</taxon>
        <taxon>Metazoa</taxon>
        <taxon>Ecdysozoa</taxon>
        <taxon>Arthropoda</taxon>
        <taxon>Chelicerata</taxon>
        <taxon>Arachnida</taxon>
        <taxon>Araneae</taxon>
        <taxon>Araneomorphae</taxon>
        <taxon>Entelegynae</taxon>
        <taxon>Araneoidea</taxon>
        <taxon>Araneidae</taxon>
        <taxon>Argiope</taxon>
    </lineage>
</organism>
<dbReference type="EMBL" id="JABXBU010000002">
    <property type="protein sequence ID" value="KAF8795396.1"/>
    <property type="molecule type" value="Genomic_DNA"/>
</dbReference>
<evidence type="ECO:0000256" key="1">
    <source>
        <dbReference type="SAM" id="Coils"/>
    </source>
</evidence>
<dbReference type="AlphaFoldDB" id="A0A8T0FXG8"/>
<feature type="compositionally biased region" description="Polar residues" evidence="2">
    <location>
        <begin position="156"/>
        <end position="166"/>
    </location>
</feature>
<reference evidence="3" key="2">
    <citation type="submission" date="2020-06" db="EMBL/GenBank/DDBJ databases">
        <authorList>
            <person name="Sheffer M."/>
        </authorList>
    </citation>
    <scope>NUCLEOTIDE SEQUENCE</scope>
</reference>
<proteinExistence type="predicted"/>
<protein>
    <submittedName>
        <fullName evidence="3">Uncharacterized protein</fullName>
    </submittedName>
</protein>
<feature type="region of interest" description="Disordered" evidence="2">
    <location>
        <begin position="121"/>
        <end position="194"/>
    </location>
</feature>
<dbReference type="PANTHER" id="PTHR38681:SF1">
    <property type="entry name" value="RETROVIRUS-RELATED POL POLYPROTEIN FROM TRANSPOSON 412-LIKE PROTEIN"/>
    <property type="match status" value="1"/>
</dbReference>
<feature type="compositionally biased region" description="Low complexity" evidence="2">
    <location>
        <begin position="170"/>
        <end position="182"/>
    </location>
</feature>
<gene>
    <name evidence="3" type="ORF">HNY73_003249</name>
</gene>
<sequence>MPEAVKSIVIVSDKSLDKLTTMADKIVEMSPRGEQLALVQKDSSDVEKLLAKKTALENQIASMRMERVKKALEPSYEGPYPVLGRSEKYFTVQVKGKNVNISVDRLKPAYILVTDPIPHKVATPAKQPDENAEQEEPHPSSDNQKISRCGRRIKQPVSSVSNQTTKLPAVSSVSSMSSNSSVTDKIAKRNRSNKTKISTTSFLKAFQVNTKQRTKKKALLNRPLVAEDFLKTYTSSSEFSDMELDPSTISKNQSGGGKKKKPPDKSQS</sequence>
<feature type="region of interest" description="Disordered" evidence="2">
    <location>
        <begin position="237"/>
        <end position="268"/>
    </location>
</feature>
<comment type="caution">
    <text evidence="3">The sequence shown here is derived from an EMBL/GenBank/DDBJ whole genome shotgun (WGS) entry which is preliminary data.</text>
</comment>
<feature type="coiled-coil region" evidence="1">
    <location>
        <begin position="39"/>
        <end position="66"/>
    </location>
</feature>
<evidence type="ECO:0000313" key="4">
    <source>
        <dbReference type="Proteomes" id="UP000807504"/>
    </source>
</evidence>
<accession>A0A8T0FXG8</accession>
<evidence type="ECO:0000313" key="3">
    <source>
        <dbReference type="EMBL" id="KAF8795396.1"/>
    </source>
</evidence>
<dbReference type="Proteomes" id="UP000807504">
    <property type="component" value="Unassembled WGS sequence"/>
</dbReference>
<name>A0A8T0FXG8_ARGBR</name>
<reference evidence="3" key="1">
    <citation type="journal article" date="2020" name="bioRxiv">
        <title>Chromosome-level reference genome of the European wasp spider Argiope bruennichi: a resource for studies on range expansion and evolutionary adaptation.</title>
        <authorList>
            <person name="Sheffer M.M."/>
            <person name="Hoppe A."/>
            <person name="Krehenwinkel H."/>
            <person name="Uhl G."/>
            <person name="Kuss A.W."/>
            <person name="Jensen L."/>
            <person name="Jensen C."/>
            <person name="Gillespie R.G."/>
            <person name="Hoff K.J."/>
            <person name="Prost S."/>
        </authorList>
    </citation>
    <scope>NUCLEOTIDE SEQUENCE</scope>
</reference>